<dbReference type="Pfam" id="PF02900">
    <property type="entry name" value="LigB"/>
    <property type="match status" value="1"/>
</dbReference>
<keyword evidence="3" id="KW-0479">Metal-binding</keyword>
<dbReference type="SUPFAM" id="SSF53213">
    <property type="entry name" value="LigB-like"/>
    <property type="match status" value="1"/>
</dbReference>
<dbReference type="PANTHER" id="PTHR30096:SF0">
    <property type="entry name" value="4,5-DOPA DIOXYGENASE EXTRADIOL-LIKE PROTEIN"/>
    <property type="match status" value="1"/>
</dbReference>
<reference evidence="8" key="1">
    <citation type="journal article" date="2019" name="Int. J. Syst. Evol. Microbiol.">
        <title>The Global Catalogue of Microorganisms (GCM) 10K type strain sequencing project: providing services to taxonomists for standard genome sequencing and annotation.</title>
        <authorList>
            <consortium name="The Broad Institute Genomics Platform"/>
            <consortium name="The Broad Institute Genome Sequencing Center for Infectious Disease"/>
            <person name="Wu L."/>
            <person name="Ma J."/>
        </authorList>
    </citation>
    <scope>NUCLEOTIDE SEQUENCE [LARGE SCALE GENOMIC DNA]</scope>
    <source>
        <strain evidence="8">KCTC 32998</strain>
    </source>
</reference>
<dbReference type="PANTHER" id="PTHR30096">
    <property type="entry name" value="4,5-DOPA DIOXYGENASE EXTRADIOL-LIKE PROTEIN"/>
    <property type="match status" value="1"/>
</dbReference>
<comment type="similarity">
    <text evidence="2">Belongs to the DODA-type extradiol aromatic ring-opening dioxygenase family.</text>
</comment>
<evidence type="ECO:0000259" key="6">
    <source>
        <dbReference type="Pfam" id="PF02900"/>
    </source>
</evidence>
<comment type="caution">
    <text evidence="7">The sequence shown here is derived from an EMBL/GenBank/DDBJ whole genome shotgun (WGS) entry which is preliminary data.</text>
</comment>
<sequence length="265" mass="28775">MTQRQVLYLSHGSPDLTLADHPARTFLLELGRELPKPRGALVISAHFEAPGLVVGAAERPDTWHDFHGFPAALYRLRYPAPGLPTTSERLVGELATAGIDARLDPERPLDHGIWSPLSLMWPEANVPLIPVSVPMQLDAHGQLAIAAALGRWVEANDFMLTGSGAATHNLGDRHFGHDAPDAWAQKFHDWVIDVAARGDLEAMANWQNEAPNARHAHPTPEHFLPLLMCLGAMEGKSLAVLHESFMFGNLSMLALGSEGIGPETS</sequence>
<evidence type="ECO:0000256" key="1">
    <source>
        <dbReference type="ARBA" id="ARBA00001947"/>
    </source>
</evidence>
<evidence type="ECO:0000313" key="7">
    <source>
        <dbReference type="EMBL" id="GHB30041.1"/>
    </source>
</evidence>
<dbReference type="InterPro" id="IPR014436">
    <property type="entry name" value="Extradiol_dOase_DODA"/>
</dbReference>
<keyword evidence="7" id="KW-0223">Dioxygenase</keyword>
<protein>
    <submittedName>
        <fullName evidence="7">Dioxygenase</fullName>
    </submittedName>
</protein>
<feature type="domain" description="Extradiol ring-cleavage dioxygenase class III enzyme subunit B" evidence="6">
    <location>
        <begin position="34"/>
        <end position="247"/>
    </location>
</feature>
<evidence type="ECO:0000256" key="5">
    <source>
        <dbReference type="ARBA" id="ARBA00023002"/>
    </source>
</evidence>
<dbReference type="PIRSF" id="PIRSF006157">
    <property type="entry name" value="Doxgns_DODA"/>
    <property type="match status" value="1"/>
</dbReference>
<organism evidence="7 8">
    <name type="scientific">Salinicola rhizosphaerae</name>
    <dbReference type="NCBI Taxonomy" id="1443141"/>
    <lineage>
        <taxon>Bacteria</taxon>
        <taxon>Pseudomonadati</taxon>
        <taxon>Pseudomonadota</taxon>
        <taxon>Gammaproteobacteria</taxon>
        <taxon>Oceanospirillales</taxon>
        <taxon>Halomonadaceae</taxon>
        <taxon>Salinicola</taxon>
    </lineage>
</organism>
<accession>A0ABQ3E8M6</accession>
<name>A0ABQ3E8M6_9GAMM</name>
<keyword evidence="5" id="KW-0560">Oxidoreductase</keyword>
<evidence type="ECO:0000256" key="2">
    <source>
        <dbReference type="ARBA" id="ARBA00007581"/>
    </source>
</evidence>
<dbReference type="InterPro" id="IPR004183">
    <property type="entry name" value="Xdiol_dOase_suB"/>
</dbReference>
<dbReference type="CDD" id="cd07363">
    <property type="entry name" value="45_DOPA_Dioxygenase"/>
    <property type="match status" value="1"/>
</dbReference>
<evidence type="ECO:0000256" key="3">
    <source>
        <dbReference type="ARBA" id="ARBA00022723"/>
    </source>
</evidence>
<dbReference type="Proteomes" id="UP000646745">
    <property type="component" value="Unassembled WGS sequence"/>
</dbReference>
<dbReference type="Gene3D" id="3.40.830.10">
    <property type="entry name" value="LigB-like"/>
    <property type="match status" value="1"/>
</dbReference>
<evidence type="ECO:0000256" key="4">
    <source>
        <dbReference type="ARBA" id="ARBA00022833"/>
    </source>
</evidence>
<gene>
    <name evidence="7" type="ORF">GCM10009038_30990</name>
</gene>
<dbReference type="GO" id="GO:0051213">
    <property type="term" value="F:dioxygenase activity"/>
    <property type="evidence" value="ECO:0007669"/>
    <property type="project" value="UniProtKB-KW"/>
</dbReference>
<comment type="cofactor">
    <cofactor evidence="1">
        <name>Zn(2+)</name>
        <dbReference type="ChEBI" id="CHEBI:29105"/>
    </cofactor>
</comment>
<proteinExistence type="inferred from homology"/>
<keyword evidence="4" id="KW-0862">Zinc</keyword>
<dbReference type="EMBL" id="BMZI01000007">
    <property type="protein sequence ID" value="GHB30041.1"/>
    <property type="molecule type" value="Genomic_DNA"/>
</dbReference>
<dbReference type="RefSeq" id="WP_189445635.1">
    <property type="nucleotide sequence ID" value="NZ_BMZI01000007.1"/>
</dbReference>
<evidence type="ECO:0000313" key="8">
    <source>
        <dbReference type="Proteomes" id="UP000646745"/>
    </source>
</evidence>
<keyword evidence="8" id="KW-1185">Reference proteome</keyword>